<protein>
    <submittedName>
        <fullName evidence="1">Abscisic insensitive 1B</fullName>
    </submittedName>
</protein>
<comment type="caution">
    <text evidence="1">The sequence shown here is derived from an EMBL/GenBank/DDBJ whole genome shotgun (WGS) entry which is preliminary data.</text>
</comment>
<organism evidence="1 2">
    <name type="scientific">Striga asiatica</name>
    <name type="common">Asiatic witchweed</name>
    <name type="synonym">Buchnera asiatica</name>
    <dbReference type="NCBI Taxonomy" id="4170"/>
    <lineage>
        <taxon>Eukaryota</taxon>
        <taxon>Viridiplantae</taxon>
        <taxon>Streptophyta</taxon>
        <taxon>Embryophyta</taxon>
        <taxon>Tracheophyta</taxon>
        <taxon>Spermatophyta</taxon>
        <taxon>Magnoliopsida</taxon>
        <taxon>eudicotyledons</taxon>
        <taxon>Gunneridae</taxon>
        <taxon>Pentapetalae</taxon>
        <taxon>asterids</taxon>
        <taxon>lamiids</taxon>
        <taxon>Lamiales</taxon>
        <taxon>Orobanchaceae</taxon>
        <taxon>Buchnereae</taxon>
        <taxon>Striga</taxon>
    </lineage>
</organism>
<keyword evidence="2" id="KW-1185">Reference proteome</keyword>
<evidence type="ECO:0000313" key="2">
    <source>
        <dbReference type="Proteomes" id="UP000325081"/>
    </source>
</evidence>
<evidence type="ECO:0000313" key="1">
    <source>
        <dbReference type="EMBL" id="GER57506.1"/>
    </source>
</evidence>
<proteinExistence type="predicted"/>
<sequence>MVDASFKAVACPDFHKCLKRHADKLSFDVVALFWEVKTFAVVLCENEDGSSSPETDPLLDGSCSLSVVNDTSSLCGDDFLLGLETRPGFVDVNNIELIPRDCTNGVVIGGPLRVAEEEHITRVSFVKPIL</sequence>
<name>A0A5A7RK02_STRAF</name>
<accession>A0A5A7RK02</accession>
<reference evidence="2" key="1">
    <citation type="journal article" date="2019" name="Curr. Biol.">
        <title>Genome Sequence of Striga asiatica Provides Insight into the Evolution of Plant Parasitism.</title>
        <authorList>
            <person name="Yoshida S."/>
            <person name="Kim S."/>
            <person name="Wafula E.K."/>
            <person name="Tanskanen J."/>
            <person name="Kim Y.M."/>
            <person name="Honaas L."/>
            <person name="Yang Z."/>
            <person name="Spallek T."/>
            <person name="Conn C.E."/>
            <person name="Ichihashi Y."/>
            <person name="Cheong K."/>
            <person name="Cui S."/>
            <person name="Der J.P."/>
            <person name="Gundlach H."/>
            <person name="Jiao Y."/>
            <person name="Hori C."/>
            <person name="Ishida J.K."/>
            <person name="Kasahara H."/>
            <person name="Kiba T."/>
            <person name="Kim M.S."/>
            <person name="Koo N."/>
            <person name="Laohavisit A."/>
            <person name="Lee Y.H."/>
            <person name="Lumba S."/>
            <person name="McCourt P."/>
            <person name="Mortimer J.C."/>
            <person name="Mutuku J.M."/>
            <person name="Nomura T."/>
            <person name="Sasaki-Sekimoto Y."/>
            <person name="Seto Y."/>
            <person name="Wang Y."/>
            <person name="Wakatake T."/>
            <person name="Sakakibara H."/>
            <person name="Demura T."/>
            <person name="Yamaguchi S."/>
            <person name="Yoneyama K."/>
            <person name="Manabe R.I."/>
            <person name="Nelson D.C."/>
            <person name="Schulman A.H."/>
            <person name="Timko M.P."/>
            <person name="dePamphilis C.W."/>
            <person name="Choi D."/>
            <person name="Shirasu K."/>
        </authorList>
    </citation>
    <scope>NUCLEOTIDE SEQUENCE [LARGE SCALE GENOMIC DNA]</scope>
    <source>
        <strain evidence="2">cv. UVA1</strain>
    </source>
</reference>
<gene>
    <name evidence="1" type="ORF">STAS_35301</name>
</gene>
<dbReference type="EMBL" id="BKCP01013292">
    <property type="protein sequence ID" value="GER57506.1"/>
    <property type="molecule type" value="Genomic_DNA"/>
</dbReference>
<dbReference type="Proteomes" id="UP000325081">
    <property type="component" value="Unassembled WGS sequence"/>
</dbReference>
<dbReference type="AlphaFoldDB" id="A0A5A7RK02"/>